<accession>A0A6G1HY37</accession>
<sequence length="180" mass="18708">MGGGDQAGAAEKGGGLAGWLAACFAGMMLSVHDRAGNGARLGDNGFICCALRGLTVLRPGAAIPWSLVAPRRCVATVAAAAADCCCDSGIPDPDLASRREERGVGRLSMWDGGVLVGKKARMQQQEREQEAADNESQDGCTRFKLWDGPRKGTVAFDDGDILNNSSGGYRGDDEGDEDGT</sequence>
<evidence type="ECO:0000313" key="2">
    <source>
        <dbReference type="EMBL" id="KAF2400973.1"/>
    </source>
</evidence>
<organism evidence="2 3">
    <name type="scientific">Trichodelitschia bisporula</name>
    <dbReference type="NCBI Taxonomy" id="703511"/>
    <lineage>
        <taxon>Eukaryota</taxon>
        <taxon>Fungi</taxon>
        <taxon>Dikarya</taxon>
        <taxon>Ascomycota</taxon>
        <taxon>Pezizomycotina</taxon>
        <taxon>Dothideomycetes</taxon>
        <taxon>Dothideomycetes incertae sedis</taxon>
        <taxon>Phaeotrichales</taxon>
        <taxon>Phaeotrichaceae</taxon>
        <taxon>Trichodelitschia</taxon>
    </lineage>
</organism>
<gene>
    <name evidence="2" type="ORF">EJ06DRAFT_521622</name>
</gene>
<reference evidence="2" key="1">
    <citation type="journal article" date="2020" name="Stud. Mycol.">
        <title>101 Dothideomycetes genomes: a test case for predicting lifestyles and emergence of pathogens.</title>
        <authorList>
            <person name="Haridas S."/>
            <person name="Albert R."/>
            <person name="Binder M."/>
            <person name="Bloem J."/>
            <person name="Labutti K."/>
            <person name="Salamov A."/>
            <person name="Andreopoulos B."/>
            <person name="Baker S."/>
            <person name="Barry K."/>
            <person name="Bills G."/>
            <person name="Bluhm B."/>
            <person name="Cannon C."/>
            <person name="Castanera R."/>
            <person name="Culley D."/>
            <person name="Daum C."/>
            <person name="Ezra D."/>
            <person name="Gonzalez J."/>
            <person name="Henrissat B."/>
            <person name="Kuo A."/>
            <person name="Liang C."/>
            <person name="Lipzen A."/>
            <person name="Lutzoni F."/>
            <person name="Magnuson J."/>
            <person name="Mondo S."/>
            <person name="Nolan M."/>
            <person name="Ohm R."/>
            <person name="Pangilinan J."/>
            <person name="Park H.-J."/>
            <person name="Ramirez L."/>
            <person name="Alfaro M."/>
            <person name="Sun H."/>
            <person name="Tritt A."/>
            <person name="Yoshinaga Y."/>
            <person name="Zwiers L.-H."/>
            <person name="Turgeon B."/>
            <person name="Goodwin S."/>
            <person name="Spatafora J."/>
            <person name="Crous P."/>
            <person name="Grigoriev I."/>
        </authorList>
    </citation>
    <scope>NUCLEOTIDE SEQUENCE</scope>
    <source>
        <strain evidence="2">CBS 262.69</strain>
    </source>
</reference>
<dbReference type="AlphaFoldDB" id="A0A6G1HY37"/>
<proteinExistence type="predicted"/>
<feature type="region of interest" description="Disordered" evidence="1">
    <location>
        <begin position="123"/>
        <end position="180"/>
    </location>
</feature>
<dbReference type="EMBL" id="ML996694">
    <property type="protein sequence ID" value="KAF2400973.1"/>
    <property type="molecule type" value="Genomic_DNA"/>
</dbReference>
<protein>
    <submittedName>
        <fullName evidence="2">Uncharacterized protein</fullName>
    </submittedName>
</protein>
<name>A0A6G1HY37_9PEZI</name>
<evidence type="ECO:0000256" key="1">
    <source>
        <dbReference type="SAM" id="MobiDB-lite"/>
    </source>
</evidence>
<evidence type="ECO:0000313" key="3">
    <source>
        <dbReference type="Proteomes" id="UP000799640"/>
    </source>
</evidence>
<dbReference type="Proteomes" id="UP000799640">
    <property type="component" value="Unassembled WGS sequence"/>
</dbReference>
<keyword evidence="3" id="KW-1185">Reference proteome</keyword>